<feature type="transmembrane region" description="Helical" evidence="7">
    <location>
        <begin position="609"/>
        <end position="627"/>
    </location>
</feature>
<evidence type="ECO:0000256" key="7">
    <source>
        <dbReference type="SAM" id="Phobius"/>
    </source>
</evidence>
<dbReference type="NCBIfam" id="TIGR00728">
    <property type="entry name" value="OPT_sfam"/>
    <property type="match status" value="1"/>
</dbReference>
<dbReference type="OrthoDB" id="5390157at2759"/>
<protein>
    <recommendedName>
        <fullName evidence="10">Oligopeptide transporter</fullName>
    </recommendedName>
</protein>
<dbReference type="PANTHER" id="PTHR31645:SF0">
    <property type="entry name" value="OLIGOPEPTIDE TRANSPORTER YGL114W-RELATED"/>
    <property type="match status" value="1"/>
</dbReference>
<keyword evidence="4 7" id="KW-0812">Transmembrane</keyword>
<dbReference type="PANTHER" id="PTHR31645">
    <property type="entry name" value="OLIGOPEPTIDE TRANSPORTER YGL114W-RELATED"/>
    <property type="match status" value="1"/>
</dbReference>
<evidence type="ECO:0000256" key="4">
    <source>
        <dbReference type="ARBA" id="ARBA00022692"/>
    </source>
</evidence>
<evidence type="ECO:0000256" key="3">
    <source>
        <dbReference type="ARBA" id="ARBA00022448"/>
    </source>
</evidence>
<gene>
    <name evidence="8" type="ORF">H9Q72_001670</name>
</gene>
<evidence type="ECO:0000256" key="6">
    <source>
        <dbReference type="ARBA" id="ARBA00023136"/>
    </source>
</evidence>
<dbReference type="GO" id="GO:0000329">
    <property type="term" value="C:fungal-type vacuole membrane"/>
    <property type="evidence" value="ECO:0007669"/>
    <property type="project" value="TreeGrafter"/>
</dbReference>
<keyword evidence="6 7" id="KW-0472">Membrane</keyword>
<feature type="transmembrane region" description="Helical" evidence="7">
    <location>
        <begin position="132"/>
        <end position="154"/>
    </location>
</feature>
<comment type="subcellular location">
    <subcellularLocation>
        <location evidence="1">Membrane</location>
        <topology evidence="1">Multi-pass membrane protein</topology>
    </subcellularLocation>
</comment>
<organism evidence="8 9">
    <name type="scientific">Fusarium xylarioides</name>
    <dbReference type="NCBI Taxonomy" id="221167"/>
    <lineage>
        <taxon>Eukaryota</taxon>
        <taxon>Fungi</taxon>
        <taxon>Dikarya</taxon>
        <taxon>Ascomycota</taxon>
        <taxon>Pezizomycotina</taxon>
        <taxon>Sordariomycetes</taxon>
        <taxon>Hypocreomycetidae</taxon>
        <taxon>Hypocreales</taxon>
        <taxon>Nectriaceae</taxon>
        <taxon>Fusarium</taxon>
        <taxon>Fusarium fujikuroi species complex</taxon>
    </lineage>
</organism>
<reference evidence="8" key="2">
    <citation type="submission" date="2020-10" db="EMBL/GenBank/DDBJ databases">
        <authorList>
            <person name="Peck L.D."/>
            <person name="Nowell R.W."/>
            <person name="Flood J."/>
            <person name="Ryan M.J."/>
            <person name="Barraclough T.G."/>
        </authorList>
    </citation>
    <scope>NUCLEOTIDE SEQUENCE</scope>
    <source>
        <strain evidence="8">IMI 127659i</strain>
    </source>
</reference>
<keyword evidence="9" id="KW-1185">Reference proteome</keyword>
<feature type="transmembrane region" description="Helical" evidence="7">
    <location>
        <begin position="231"/>
        <end position="252"/>
    </location>
</feature>
<comment type="caution">
    <text evidence="8">The sequence shown here is derived from an EMBL/GenBank/DDBJ whole genome shotgun (WGS) entry which is preliminary data.</text>
</comment>
<feature type="transmembrane region" description="Helical" evidence="7">
    <location>
        <begin position="436"/>
        <end position="453"/>
    </location>
</feature>
<evidence type="ECO:0000256" key="5">
    <source>
        <dbReference type="ARBA" id="ARBA00022989"/>
    </source>
</evidence>
<dbReference type="AlphaFoldDB" id="A0A9P7LA62"/>
<evidence type="ECO:0000313" key="9">
    <source>
        <dbReference type="Proteomes" id="UP000750502"/>
    </source>
</evidence>
<dbReference type="Pfam" id="PF03169">
    <property type="entry name" value="OPT"/>
    <property type="match status" value="1"/>
</dbReference>
<accession>A0A9P7LA62</accession>
<dbReference type="InterPro" id="IPR004813">
    <property type="entry name" value="OPT"/>
</dbReference>
<feature type="transmembrane region" description="Helical" evidence="7">
    <location>
        <begin position="523"/>
        <end position="546"/>
    </location>
</feature>
<dbReference type="InterPro" id="IPR045035">
    <property type="entry name" value="YSL-like"/>
</dbReference>
<sequence>MPSSSSDGDPAEPIAPNPFASLADNGLTWRAIVCALFLGTGVCLTNMYFGLQAGMVNAMPMQSALLGFALLRCFKAHFSMALTPQEITLIEVIAGALGLAPFTSGLTSFIPALQFLVDSDRDTGARFTTSQLLVWSVSTCGLGIVIGASFRRLFILQERLRFPSATATGTLIGVLFDRKEIAAQADQASGAAQVAPSTGVEGHDCGATSAICQDHDETFVIQDHHRSNIRILLLSIVGSVIFGIVSFFAPVLHRVPLFGSDVAEKWLWSFDLSPAYLGYGIIIGPAINTYTLLGAVVGWGILSPLAKHNGWAPGSVGEFDNGARGWILCVGMGLVLGDTFVALAWIVIQLIGNPIKAALRSWARPLANHLPEQVSLLSNSSVVHDNQQAESDGLPDERWSNSSLVTSSLIIWLGSTIFFLFLASLLLVFRHALSAFAIPITALMMPLAALISIRSLGETDNGASLAIGRLSQFINALVMPMSSPIFTSTNLLMSGATESGASQASQHMGGLRTAYMTNTPPRVILFAQMLGSYVGSFVAVSLYKIYTSINRIPSQDFGIPDARLYIVTVQMIRQQGLPPKAMEFAWVAFIIGAICGGTRIARKDHWWRCLIPSGVAMAVGMYIPPAITLPRAVGGVIPIIVQKQGNVAGFTMMCCATGLILGQGLFSLVALSLDAVHG</sequence>
<evidence type="ECO:0000313" key="8">
    <source>
        <dbReference type="EMBL" id="KAG5772057.1"/>
    </source>
</evidence>
<feature type="transmembrane region" description="Helical" evidence="7">
    <location>
        <begin position="86"/>
        <end position="112"/>
    </location>
</feature>
<keyword evidence="3" id="KW-0813">Transport</keyword>
<name>A0A9P7LA62_9HYPO</name>
<reference evidence="8" key="1">
    <citation type="journal article" date="2020" name="bioRxiv">
        <title>Historical genomics reveals the evolutionary mechanisms behind multiple outbreaks of the host-specific coffee wilt pathogen Fusarium xylarioides.</title>
        <authorList>
            <person name="Peck D."/>
            <person name="Nowell R.W."/>
            <person name="Flood J."/>
            <person name="Ryan M.J."/>
            <person name="Barraclough T.G."/>
        </authorList>
    </citation>
    <scope>NUCLEOTIDE SEQUENCE</scope>
    <source>
        <strain evidence="8">IMI 127659i</strain>
    </source>
</reference>
<evidence type="ECO:0000256" key="2">
    <source>
        <dbReference type="ARBA" id="ARBA00008807"/>
    </source>
</evidence>
<evidence type="ECO:0008006" key="10">
    <source>
        <dbReference type="Google" id="ProtNLM"/>
    </source>
</evidence>
<dbReference type="EMBL" id="JADFTT010000029">
    <property type="protein sequence ID" value="KAG5772057.1"/>
    <property type="molecule type" value="Genomic_DNA"/>
</dbReference>
<feature type="transmembrane region" description="Helical" evidence="7">
    <location>
        <begin position="323"/>
        <end position="348"/>
    </location>
</feature>
<evidence type="ECO:0000256" key="1">
    <source>
        <dbReference type="ARBA" id="ARBA00004141"/>
    </source>
</evidence>
<comment type="similarity">
    <text evidence="2">Belongs to the oligopeptide OPT transporter family.</text>
</comment>
<proteinExistence type="inferred from homology"/>
<keyword evidence="5 7" id="KW-1133">Transmembrane helix</keyword>
<feature type="transmembrane region" description="Helical" evidence="7">
    <location>
        <begin position="409"/>
        <end position="429"/>
    </location>
</feature>
<dbReference type="GO" id="GO:0035673">
    <property type="term" value="F:oligopeptide transmembrane transporter activity"/>
    <property type="evidence" value="ECO:0007669"/>
    <property type="project" value="InterPro"/>
</dbReference>
<feature type="transmembrane region" description="Helical" evidence="7">
    <location>
        <begin position="27"/>
        <end position="49"/>
    </location>
</feature>
<dbReference type="Proteomes" id="UP000750502">
    <property type="component" value="Unassembled WGS sequence"/>
</dbReference>
<feature type="transmembrane region" description="Helical" evidence="7">
    <location>
        <begin position="647"/>
        <end position="673"/>
    </location>
</feature>
<feature type="transmembrane region" description="Helical" evidence="7">
    <location>
        <begin position="276"/>
        <end position="302"/>
    </location>
</feature>